<accession>A0ABD1Z7Q6</accession>
<evidence type="ECO:0000256" key="1">
    <source>
        <dbReference type="SAM" id="MobiDB-lite"/>
    </source>
</evidence>
<evidence type="ECO:0000313" key="3">
    <source>
        <dbReference type="Proteomes" id="UP001605036"/>
    </source>
</evidence>
<dbReference type="Proteomes" id="UP001605036">
    <property type="component" value="Unassembled WGS sequence"/>
</dbReference>
<comment type="caution">
    <text evidence="2">The sequence shown here is derived from an EMBL/GenBank/DDBJ whole genome shotgun (WGS) entry which is preliminary data.</text>
</comment>
<dbReference type="EMBL" id="JBHFFA010000002">
    <property type="protein sequence ID" value="KAL2643821.1"/>
    <property type="molecule type" value="Genomic_DNA"/>
</dbReference>
<organism evidence="2 3">
    <name type="scientific">Riccia fluitans</name>
    <dbReference type="NCBI Taxonomy" id="41844"/>
    <lineage>
        <taxon>Eukaryota</taxon>
        <taxon>Viridiplantae</taxon>
        <taxon>Streptophyta</taxon>
        <taxon>Embryophyta</taxon>
        <taxon>Marchantiophyta</taxon>
        <taxon>Marchantiopsida</taxon>
        <taxon>Marchantiidae</taxon>
        <taxon>Marchantiales</taxon>
        <taxon>Ricciaceae</taxon>
        <taxon>Riccia</taxon>
    </lineage>
</organism>
<gene>
    <name evidence="2" type="ORF">R1flu_011408</name>
</gene>
<dbReference type="AlphaFoldDB" id="A0ABD1Z7Q6"/>
<proteinExistence type="predicted"/>
<feature type="region of interest" description="Disordered" evidence="1">
    <location>
        <begin position="19"/>
        <end position="38"/>
    </location>
</feature>
<protein>
    <submittedName>
        <fullName evidence="2">Uncharacterized protein</fullName>
    </submittedName>
</protein>
<sequence>MAASSQDLQDLQDPFDQLQRFDNPLLSPDSQPQASHVSAVNNSQLRVLDFPLQFLFGTPLPCMPPYSSHGIPSFPGAPFPLRGMSLPMDLPSRSLGLSSGLMGLPGRWVCQVVLLLCDQSSPICSIAGEWSRSR</sequence>
<feature type="compositionally biased region" description="Polar residues" evidence="1">
    <location>
        <begin position="28"/>
        <end position="38"/>
    </location>
</feature>
<name>A0ABD1Z7Q6_9MARC</name>
<evidence type="ECO:0000313" key="2">
    <source>
        <dbReference type="EMBL" id="KAL2643821.1"/>
    </source>
</evidence>
<keyword evidence="3" id="KW-1185">Reference proteome</keyword>
<reference evidence="2 3" key="1">
    <citation type="submission" date="2024-09" db="EMBL/GenBank/DDBJ databases">
        <title>Chromosome-scale assembly of Riccia fluitans.</title>
        <authorList>
            <person name="Paukszto L."/>
            <person name="Sawicki J."/>
            <person name="Karawczyk K."/>
            <person name="Piernik-Szablinska J."/>
            <person name="Szczecinska M."/>
            <person name="Mazdziarz M."/>
        </authorList>
    </citation>
    <scope>NUCLEOTIDE SEQUENCE [LARGE SCALE GENOMIC DNA]</scope>
    <source>
        <strain evidence="2">Rf_01</strain>
        <tissue evidence="2">Aerial parts of the thallus</tissue>
    </source>
</reference>